<accession>A0A0H2M9Y4</accession>
<comment type="similarity">
    <text evidence="1">Belongs to the LacAB/RpiB family.</text>
</comment>
<dbReference type="PANTHER" id="PTHR30345:SF0">
    <property type="entry name" value="DNA DAMAGE-REPAIR_TOLERATION PROTEIN DRT102"/>
    <property type="match status" value="1"/>
</dbReference>
<dbReference type="NCBIfam" id="TIGR00689">
    <property type="entry name" value="rpiB_lacA_lacB"/>
    <property type="match status" value="1"/>
</dbReference>
<keyword evidence="6" id="KW-1185">Reference proteome</keyword>
<dbReference type="NCBIfam" id="NF004051">
    <property type="entry name" value="PRK05571.1"/>
    <property type="match status" value="1"/>
</dbReference>
<organism evidence="5 6">
    <name type="scientific">Kiloniella spongiae</name>
    <dbReference type="NCBI Taxonomy" id="1489064"/>
    <lineage>
        <taxon>Bacteria</taxon>
        <taxon>Pseudomonadati</taxon>
        <taxon>Pseudomonadota</taxon>
        <taxon>Alphaproteobacteria</taxon>
        <taxon>Rhodospirillales</taxon>
        <taxon>Kiloniellaceae</taxon>
        <taxon>Kiloniella</taxon>
    </lineage>
</organism>
<evidence type="ECO:0000256" key="2">
    <source>
        <dbReference type="ARBA" id="ARBA00023235"/>
    </source>
</evidence>
<protein>
    <submittedName>
        <fullName evidence="5">Ribose 5-phosphate isomerase</fullName>
    </submittedName>
</protein>
<dbReference type="Proteomes" id="UP000035444">
    <property type="component" value="Unassembled WGS sequence"/>
</dbReference>
<dbReference type="AlphaFoldDB" id="A0A0H2M9Y4"/>
<dbReference type="RefSeq" id="WP_047765586.1">
    <property type="nucleotide sequence ID" value="NZ_LAQL01000016.1"/>
</dbReference>
<sequence>MSKNTIALAADHAGYELKDLLKEDVKALGFDVLDLGTNGPDRVDYPDFGSALAKAIQNGDAQTGILVCGSGIGISIAANRHAGIRAALCQDETLARLAREHNDANVLVLGARTTGVEVAKASLKTFLNTKFAGGRHQGRIEKLG</sequence>
<dbReference type="PANTHER" id="PTHR30345">
    <property type="entry name" value="RIBOSE-5-PHOSPHATE ISOMERASE B"/>
    <property type="match status" value="1"/>
</dbReference>
<dbReference type="PATRIC" id="fig|1489064.4.peg.557"/>
<evidence type="ECO:0000256" key="1">
    <source>
        <dbReference type="ARBA" id="ARBA00008754"/>
    </source>
</evidence>
<gene>
    <name evidence="5" type="ORF">WH96_17795</name>
</gene>
<feature type="active site" description="Proton donor" evidence="3">
    <location>
        <position position="101"/>
    </location>
</feature>
<feature type="binding site" evidence="4">
    <location>
        <position position="135"/>
    </location>
    <ligand>
        <name>D-ribulose 5-phosphate</name>
        <dbReference type="ChEBI" id="CHEBI:58121"/>
    </ligand>
</feature>
<feature type="binding site" evidence="4">
    <location>
        <position position="102"/>
    </location>
    <ligand>
        <name>D-ribulose 5-phosphate</name>
        <dbReference type="ChEBI" id="CHEBI:58121"/>
    </ligand>
</feature>
<dbReference type="PIRSF" id="PIRSF005384">
    <property type="entry name" value="RpiB_LacA_B"/>
    <property type="match status" value="1"/>
</dbReference>
<feature type="binding site" evidence="4">
    <location>
        <position position="139"/>
    </location>
    <ligand>
        <name>D-ribulose 5-phosphate</name>
        <dbReference type="ChEBI" id="CHEBI:58121"/>
    </ligand>
</feature>
<feature type="binding site" evidence="4">
    <location>
        <position position="112"/>
    </location>
    <ligand>
        <name>D-ribulose 5-phosphate</name>
        <dbReference type="ChEBI" id="CHEBI:58121"/>
    </ligand>
</feature>
<dbReference type="STRING" id="1489064.WH96_17795"/>
<dbReference type="NCBIfam" id="TIGR01120">
    <property type="entry name" value="rpiB"/>
    <property type="match status" value="1"/>
</dbReference>
<evidence type="ECO:0000256" key="3">
    <source>
        <dbReference type="PIRSR" id="PIRSR005384-1"/>
    </source>
</evidence>
<feature type="binding site" evidence="4">
    <location>
        <begin position="11"/>
        <end position="12"/>
    </location>
    <ligand>
        <name>D-ribulose 5-phosphate</name>
        <dbReference type="ChEBI" id="CHEBI:58121"/>
    </ligand>
</feature>
<reference evidence="5 6" key="1">
    <citation type="submission" date="2015-03" db="EMBL/GenBank/DDBJ databases">
        <title>Genome Sequence of Kiloniella spongiae MEBiC09566, isolated from a marine sponge.</title>
        <authorList>
            <person name="Shao Z."/>
            <person name="Wang L."/>
            <person name="Li X."/>
        </authorList>
    </citation>
    <scope>NUCLEOTIDE SEQUENCE [LARGE SCALE GENOMIC DNA]</scope>
    <source>
        <strain evidence="5 6">MEBiC09566</strain>
    </source>
</reference>
<evidence type="ECO:0000313" key="6">
    <source>
        <dbReference type="Proteomes" id="UP000035444"/>
    </source>
</evidence>
<evidence type="ECO:0000256" key="4">
    <source>
        <dbReference type="PIRSR" id="PIRSR005384-2"/>
    </source>
</evidence>
<feature type="active site" description="Proton acceptor" evidence="3">
    <location>
        <position position="68"/>
    </location>
</feature>
<dbReference type="InterPro" id="IPR004785">
    <property type="entry name" value="RpiB"/>
</dbReference>
<dbReference type="Pfam" id="PF02502">
    <property type="entry name" value="LacAB_rpiB"/>
    <property type="match status" value="1"/>
</dbReference>
<dbReference type="GO" id="GO:0005975">
    <property type="term" value="P:carbohydrate metabolic process"/>
    <property type="evidence" value="ECO:0007669"/>
    <property type="project" value="InterPro"/>
</dbReference>
<comment type="caution">
    <text evidence="5">The sequence shown here is derived from an EMBL/GenBank/DDBJ whole genome shotgun (WGS) entry which is preliminary data.</text>
</comment>
<dbReference type="EMBL" id="LAQL01000016">
    <property type="protein sequence ID" value="KLN59354.1"/>
    <property type="molecule type" value="Genomic_DNA"/>
</dbReference>
<evidence type="ECO:0000313" key="5">
    <source>
        <dbReference type="EMBL" id="KLN59354.1"/>
    </source>
</evidence>
<feature type="binding site" evidence="4">
    <location>
        <begin position="69"/>
        <end position="73"/>
    </location>
    <ligand>
        <name>D-ribulose 5-phosphate</name>
        <dbReference type="ChEBI" id="CHEBI:58121"/>
    </ligand>
</feature>
<dbReference type="GO" id="GO:0016861">
    <property type="term" value="F:intramolecular oxidoreductase activity, interconverting aldoses and ketoses"/>
    <property type="evidence" value="ECO:0007669"/>
    <property type="project" value="UniProtKB-ARBA"/>
</dbReference>
<dbReference type="Gene3D" id="3.40.1400.10">
    <property type="entry name" value="Sugar-phosphate isomerase, RpiB/LacA/LacB"/>
    <property type="match status" value="1"/>
</dbReference>
<dbReference type="InterPro" id="IPR003500">
    <property type="entry name" value="RpiB_LacA_LacB"/>
</dbReference>
<proteinExistence type="inferred from homology"/>
<dbReference type="SUPFAM" id="SSF89623">
    <property type="entry name" value="Ribose/Galactose isomerase RpiB/AlsB"/>
    <property type="match status" value="1"/>
</dbReference>
<keyword evidence="2 5" id="KW-0413">Isomerase</keyword>
<name>A0A0H2M9Y4_9PROT</name>
<dbReference type="InterPro" id="IPR036569">
    <property type="entry name" value="RpiB_LacA_LacB_sf"/>
</dbReference>
<dbReference type="OrthoDB" id="1778624at2"/>